<dbReference type="InterPro" id="IPR015931">
    <property type="entry name" value="Acnase/IPM_dHydase_lsu_aba_1/3"/>
</dbReference>
<dbReference type="PROSITE" id="PS01244">
    <property type="entry name" value="ACONITASE_2"/>
    <property type="match status" value="1"/>
</dbReference>
<dbReference type="InterPro" id="IPR018136">
    <property type="entry name" value="Aconitase_4Fe-4S_BS"/>
</dbReference>
<comment type="caution">
    <text evidence="15">The sequence shown here is derived from an EMBL/GenBank/DDBJ whole genome shotgun (WGS) entry which is preliminary data.</text>
</comment>
<evidence type="ECO:0000259" key="13">
    <source>
        <dbReference type="Pfam" id="PF00330"/>
    </source>
</evidence>
<name>A0ABV6CJS1_9RHOB</name>
<evidence type="ECO:0000256" key="7">
    <source>
        <dbReference type="ARBA" id="ARBA00022723"/>
    </source>
</evidence>
<dbReference type="Proteomes" id="UP001589795">
    <property type="component" value="Unassembled WGS sequence"/>
</dbReference>
<dbReference type="PANTHER" id="PTHR11670">
    <property type="entry name" value="ACONITASE/IRON-RESPONSIVE ELEMENT FAMILY MEMBER"/>
    <property type="match status" value="1"/>
</dbReference>
<accession>A0ABV6CJS1</accession>
<evidence type="ECO:0000256" key="12">
    <source>
        <dbReference type="SAM" id="MobiDB-lite"/>
    </source>
</evidence>
<evidence type="ECO:0000256" key="9">
    <source>
        <dbReference type="ARBA" id="ARBA00023014"/>
    </source>
</evidence>
<keyword evidence="11 15" id="KW-0456">Lyase</keyword>
<evidence type="ECO:0000256" key="2">
    <source>
        <dbReference type="ARBA" id="ARBA00001966"/>
    </source>
</evidence>
<evidence type="ECO:0000313" key="15">
    <source>
        <dbReference type="EMBL" id="MFC0200231.1"/>
    </source>
</evidence>
<comment type="pathway">
    <text evidence="4">Organic acid metabolism; propanoate degradation.</text>
</comment>
<comment type="catalytic activity">
    <reaction evidence="10 11">
        <text>citrate = D-threo-isocitrate</text>
        <dbReference type="Rhea" id="RHEA:10336"/>
        <dbReference type="ChEBI" id="CHEBI:15562"/>
        <dbReference type="ChEBI" id="CHEBI:16947"/>
        <dbReference type="EC" id="4.2.1.3"/>
    </reaction>
</comment>
<evidence type="ECO:0000256" key="8">
    <source>
        <dbReference type="ARBA" id="ARBA00023004"/>
    </source>
</evidence>
<evidence type="ECO:0000256" key="11">
    <source>
        <dbReference type="RuleBase" id="RU361275"/>
    </source>
</evidence>
<proteinExistence type="inferred from homology"/>
<dbReference type="RefSeq" id="WP_265506070.1">
    <property type="nucleotide sequence ID" value="NZ_JAOTBE010000007.1"/>
</dbReference>
<dbReference type="EMBL" id="JBHLWQ010000064">
    <property type="protein sequence ID" value="MFC0200231.1"/>
    <property type="molecule type" value="Genomic_DNA"/>
</dbReference>
<gene>
    <name evidence="15" type="primary">acnA</name>
    <name evidence="15" type="ORF">ACFFIZ_07815</name>
</gene>
<dbReference type="Gene3D" id="6.10.190.10">
    <property type="match status" value="1"/>
</dbReference>
<dbReference type="InterPro" id="IPR015928">
    <property type="entry name" value="Aconitase/3IPM_dehydase_swvl"/>
</dbReference>
<evidence type="ECO:0000256" key="10">
    <source>
        <dbReference type="ARBA" id="ARBA00023501"/>
    </source>
</evidence>
<dbReference type="NCBIfam" id="TIGR01341">
    <property type="entry name" value="aconitase_1"/>
    <property type="match status" value="1"/>
</dbReference>
<dbReference type="NCBIfam" id="NF006757">
    <property type="entry name" value="PRK09277.1"/>
    <property type="match status" value="1"/>
</dbReference>
<dbReference type="Gene3D" id="3.20.19.10">
    <property type="entry name" value="Aconitase, domain 4"/>
    <property type="match status" value="1"/>
</dbReference>
<protein>
    <recommendedName>
        <fullName evidence="11">Aconitate hydratase</fullName>
        <shortName evidence="11">Aconitase</shortName>
        <ecNumber evidence="11">4.2.1.3</ecNumber>
    </recommendedName>
</protein>
<dbReference type="CDD" id="cd01586">
    <property type="entry name" value="AcnA_IRP"/>
    <property type="match status" value="1"/>
</dbReference>
<keyword evidence="8 11" id="KW-0408">Iron</keyword>
<comment type="catalytic activity">
    <reaction evidence="1">
        <text>(2S,3R)-3-hydroxybutane-1,2,3-tricarboxylate = 2-methyl-cis-aconitate + H2O</text>
        <dbReference type="Rhea" id="RHEA:17941"/>
        <dbReference type="ChEBI" id="CHEBI:15377"/>
        <dbReference type="ChEBI" id="CHEBI:57429"/>
        <dbReference type="ChEBI" id="CHEBI:57872"/>
        <dbReference type="EC" id="4.2.1.99"/>
    </reaction>
</comment>
<organism evidence="15 16">
    <name type="scientific">Paracoccus rhizosphaerae</name>
    <dbReference type="NCBI Taxonomy" id="1133347"/>
    <lineage>
        <taxon>Bacteria</taxon>
        <taxon>Pseudomonadati</taxon>
        <taxon>Pseudomonadota</taxon>
        <taxon>Alphaproteobacteria</taxon>
        <taxon>Rhodobacterales</taxon>
        <taxon>Paracoccaceae</taxon>
        <taxon>Paracoccus</taxon>
    </lineage>
</organism>
<sequence length="925" mass="100355">MPIQTGTDTAKTRRTLSAGTASVDYYSIAAASDAGLGDFSKLPAALKVVLENMLRFEDGGHTVSLDDIKAFAEWATLGGKNPREIAYRPARVLMQDFTGVPAVVDLAAMRDGIKALGGDAQKINPLNPVDLVIDHSVMIDEFGTPRAFQKNVELEYERNMERYTFLKWGQKAFNNFRVVPPGTGICHQVNLEYLAQTVWTDTDQDGKTVAYPDTLVGTDSHTTMVNGLAVLGWGVGGIEAEAAMLGQPISMLIPEVVGFKITGALTEGVTATDLVLKVVQMLRKHGVVGKFVEFYGEGLDNMPLADRATIANMAPEYGATCGFFPIDDETLRYLRQTGRDEDRIALVEAYAKENGFWRTADYAPVYSSTLELDQSTVVPAISGPKRPQDHVALTEAAQTFSDYIKGLRKAPSVPAQEKSEMTEEAGSPDPAPQQIPGRDKHMTEAAVEGQDYRLRDGSVVIASITSCTNTSNPYVLIAAGLVARKARELGLNRKPWVKTSLAPGSQVVSEYLEAAGLQDDLDAIGFNLVGYGCTTCIGNSGPLQPEISKAINDNDLVAVSVLSGNRNFEGRISPDVRANYLASPPLVVAYALAGDMNIDLTTEPLGQGRDGQDVFLKDVWPTSKEVSDLVDSVVTREMFQAKYADVFKGDERWQAVEITDSETYDWPTSSTYIQNPPYFQGMSQQPGTIDDVKGARILALLGDMITTDHISPAGSFKPTTPAGQYLTERQVSPKDFNSYGSRRGNHEIMMRGTFANIRIKNEMLDGVEGGYTKGPNGEQEAIFDAAMQYADQDTPLVVIGGIEYGAGSSRDWAAKGTNLLGVKAVIAESFERIHRSNLVGMGVIPFEFTNGDNRKSLNLTGDEVISIDGLSGDFKPLSMVPCTITYADGTVKEIQLRARVDTEVEIDYLKNGGVLHYVLRNLAAA</sequence>
<comment type="cofactor">
    <cofactor evidence="2">
        <name>[4Fe-4S] cluster</name>
        <dbReference type="ChEBI" id="CHEBI:49883"/>
    </cofactor>
</comment>
<dbReference type="GO" id="GO:0003994">
    <property type="term" value="F:aconitate hydratase activity"/>
    <property type="evidence" value="ECO:0007669"/>
    <property type="project" value="UniProtKB-EC"/>
</dbReference>
<evidence type="ECO:0000256" key="5">
    <source>
        <dbReference type="ARBA" id="ARBA00007185"/>
    </source>
</evidence>
<feature type="domain" description="Aconitase A/isopropylmalate dehydratase small subunit swivel" evidence="14">
    <location>
        <begin position="724"/>
        <end position="850"/>
    </location>
</feature>
<keyword evidence="16" id="KW-1185">Reference proteome</keyword>
<dbReference type="InterPro" id="IPR044137">
    <property type="entry name" value="AcnA_IRP_Swivel"/>
</dbReference>
<evidence type="ECO:0000313" key="16">
    <source>
        <dbReference type="Proteomes" id="UP001589795"/>
    </source>
</evidence>
<dbReference type="InterPro" id="IPR006249">
    <property type="entry name" value="Aconitase/IRP2"/>
</dbReference>
<evidence type="ECO:0000256" key="1">
    <source>
        <dbReference type="ARBA" id="ARBA00000118"/>
    </source>
</evidence>
<dbReference type="InterPro" id="IPR001030">
    <property type="entry name" value="Acoase/IPM_deHydtase_lsu_aba"/>
</dbReference>
<comment type="similarity">
    <text evidence="5 11">Belongs to the aconitase/IPM isomerase family.</text>
</comment>
<dbReference type="InterPro" id="IPR036008">
    <property type="entry name" value="Aconitase_4Fe-4S_dom"/>
</dbReference>
<dbReference type="SUPFAM" id="SSF52016">
    <property type="entry name" value="LeuD/IlvD-like"/>
    <property type="match status" value="1"/>
</dbReference>
<comment type="pathway">
    <text evidence="3">Carbohydrate metabolism; tricarboxylic acid cycle; isocitrate from oxaloacetate: step 2/2.</text>
</comment>
<dbReference type="EC" id="4.2.1.3" evidence="11"/>
<feature type="region of interest" description="Disordered" evidence="12">
    <location>
        <begin position="411"/>
        <end position="443"/>
    </location>
</feature>
<evidence type="ECO:0000256" key="3">
    <source>
        <dbReference type="ARBA" id="ARBA00004717"/>
    </source>
</evidence>
<keyword evidence="7" id="KW-0479">Metal-binding</keyword>
<dbReference type="Pfam" id="PF00330">
    <property type="entry name" value="Aconitase"/>
    <property type="match status" value="1"/>
</dbReference>
<keyword evidence="6 11" id="KW-0004">4Fe-4S</keyword>
<evidence type="ECO:0000256" key="6">
    <source>
        <dbReference type="ARBA" id="ARBA00022485"/>
    </source>
</evidence>
<dbReference type="NCBIfam" id="NF009520">
    <property type="entry name" value="PRK12881.1"/>
    <property type="match status" value="1"/>
</dbReference>
<dbReference type="CDD" id="cd01580">
    <property type="entry name" value="AcnA_IRP_Swivel"/>
    <property type="match status" value="1"/>
</dbReference>
<feature type="domain" description="Aconitase/3-isopropylmalate dehydratase large subunit alpha/beta/alpha" evidence="13">
    <location>
        <begin position="84"/>
        <end position="594"/>
    </location>
</feature>
<evidence type="ECO:0000259" key="14">
    <source>
        <dbReference type="Pfam" id="PF00694"/>
    </source>
</evidence>
<reference evidence="15 16" key="1">
    <citation type="submission" date="2024-09" db="EMBL/GenBank/DDBJ databases">
        <authorList>
            <person name="Sun Q."/>
            <person name="Mori K."/>
        </authorList>
    </citation>
    <scope>NUCLEOTIDE SEQUENCE [LARGE SCALE GENOMIC DNA]</scope>
    <source>
        <strain evidence="15 16">CCM 7904</strain>
    </source>
</reference>
<dbReference type="PROSITE" id="PS00450">
    <property type="entry name" value="ACONITASE_1"/>
    <property type="match status" value="1"/>
</dbReference>
<dbReference type="PRINTS" id="PR00415">
    <property type="entry name" value="ACONITASE"/>
</dbReference>
<evidence type="ECO:0000256" key="4">
    <source>
        <dbReference type="ARBA" id="ARBA00005026"/>
    </source>
</evidence>
<dbReference type="Gene3D" id="3.30.499.10">
    <property type="entry name" value="Aconitase, domain 3"/>
    <property type="match status" value="2"/>
</dbReference>
<dbReference type="SUPFAM" id="SSF53732">
    <property type="entry name" value="Aconitase iron-sulfur domain"/>
    <property type="match status" value="1"/>
</dbReference>
<dbReference type="InterPro" id="IPR000573">
    <property type="entry name" value="AconitaseA/IPMdHydase_ssu_swvl"/>
</dbReference>
<keyword evidence="9 11" id="KW-0411">Iron-sulfur</keyword>
<dbReference type="Pfam" id="PF00694">
    <property type="entry name" value="Aconitase_C"/>
    <property type="match status" value="1"/>
</dbReference>
<comment type="function">
    <text evidence="11">Catalyzes the isomerization of citrate to isocitrate via cis-aconitate.</text>
</comment>